<keyword evidence="2" id="KW-1185">Reference proteome</keyword>
<sequence length="172" mass="20287">MEYRSDLCAGKNVTFQAYLKRYYNTAYSHAFKQLVEDNVGRDGSLIIVSIGFHEQFNFNAVAWRFLEPAVRIINNFYRYRPTAPKRWPQIMYSLPMRSGLLKPTDFVKYQPEAGLILFEKQMRIYCRQRNIEVLDFQELGENVYSYDGVHYDLAVNELKNQILLNYIAASDK</sequence>
<reference evidence="1" key="3">
    <citation type="submission" date="2025-09" db="UniProtKB">
        <authorList>
            <consortium name="Ensembl"/>
        </authorList>
    </citation>
    <scope>IDENTIFICATION</scope>
</reference>
<proteinExistence type="predicted"/>
<protein>
    <recommendedName>
        <fullName evidence="3">SGNH domain-containing protein</fullName>
    </recommendedName>
</protein>
<evidence type="ECO:0000313" key="1">
    <source>
        <dbReference type="Ensembl" id="ENSCSAVP00000007181.1"/>
    </source>
</evidence>
<dbReference type="STRING" id="51511.ENSCSAVP00000007181"/>
<dbReference type="GeneTree" id="ENSGT00530000065380"/>
<name>H2YPC3_CIOSA</name>
<organism evidence="1 2">
    <name type="scientific">Ciona savignyi</name>
    <name type="common">Pacific transparent sea squirt</name>
    <dbReference type="NCBI Taxonomy" id="51511"/>
    <lineage>
        <taxon>Eukaryota</taxon>
        <taxon>Metazoa</taxon>
        <taxon>Chordata</taxon>
        <taxon>Tunicata</taxon>
        <taxon>Ascidiacea</taxon>
        <taxon>Phlebobranchia</taxon>
        <taxon>Cionidae</taxon>
        <taxon>Ciona</taxon>
    </lineage>
</organism>
<evidence type="ECO:0000313" key="2">
    <source>
        <dbReference type="Proteomes" id="UP000007875"/>
    </source>
</evidence>
<dbReference type="HOGENOM" id="CLU_1554738_0_0_1"/>
<reference evidence="1" key="2">
    <citation type="submission" date="2025-08" db="UniProtKB">
        <authorList>
            <consortium name="Ensembl"/>
        </authorList>
    </citation>
    <scope>IDENTIFICATION</scope>
</reference>
<dbReference type="OMA" id="DRDAMIC"/>
<evidence type="ECO:0008006" key="3">
    <source>
        <dbReference type="Google" id="ProtNLM"/>
    </source>
</evidence>
<dbReference type="SUPFAM" id="SSF52266">
    <property type="entry name" value="SGNH hydrolase"/>
    <property type="match status" value="1"/>
</dbReference>
<dbReference type="Proteomes" id="UP000007875">
    <property type="component" value="Unassembled WGS sequence"/>
</dbReference>
<reference evidence="2" key="1">
    <citation type="submission" date="2003-08" db="EMBL/GenBank/DDBJ databases">
        <authorList>
            <person name="Birren B."/>
            <person name="Nusbaum C."/>
            <person name="Abebe A."/>
            <person name="Abouelleil A."/>
            <person name="Adekoya E."/>
            <person name="Ait-zahra M."/>
            <person name="Allen N."/>
            <person name="Allen T."/>
            <person name="An P."/>
            <person name="Anderson M."/>
            <person name="Anderson S."/>
            <person name="Arachchi H."/>
            <person name="Armbruster J."/>
            <person name="Bachantsang P."/>
            <person name="Baldwin J."/>
            <person name="Barry A."/>
            <person name="Bayul T."/>
            <person name="Blitshsteyn B."/>
            <person name="Bloom T."/>
            <person name="Blye J."/>
            <person name="Boguslavskiy L."/>
            <person name="Borowsky M."/>
            <person name="Boukhgalter B."/>
            <person name="Brunache A."/>
            <person name="Butler J."/>
            <person name="Calixte N."/>
            <person name="Calvo S."/>
            <person name="Camarata J."/>
            <person name="Campo K."/>
            <person name="Chang J."/>
            <person name="Cheshatsang Y."/>
            <person name="Citroen M."/>
            <person name="Collymore A."/>
            <person name="Considine T."/>
            <person name="Cook A."/>
            <person name="Cooke P."/>
            <person name="Corum B."/>
            <person name="Cuomo C."/>
            <person name="David R."/>
            <person name="Dawoe T."/>
            <person name="Degray S."/>
            <person name="Dodge S."/>
            <person name="Dooley K."/>
            <person name="Dorje P."/>
            <person name="Dorjee K."/>
            <person name="Dorris L."/>
            <person name="Duffey N."/>
            <person name="Dupes A."/>
            <person name="Elkins T."/>
            <person name="Engels R."/>
            <person name="Erickson J."/>
            <person name="Farina A."/>
            <person name="Faro S."/>
            <person name="Ferreira P."/>
            <person name="Fischer H."/>
            <person name="Fitzgerald M."/>
            <person name="Foley K."/>
            <person name="Gage D."/>
            <person name="Galagan J."/>
            <person name="Gearin G."/>
            <person name="Gnerre S."/>
            <person name="Gnirke A."/>
            <person name="Goyette A."/>
            <person name="Graham J."/>
            <person name="Grandbois E."/>
            <person name="Gyaltsen K."/>
            <person name="Hafez N."/>
            <person name="Hagopian D."/>
            <person name="Hagos B."/>
            <person name="Hall J."/>
            <person name="Hatcher B."/>
            <person name="Heller A."/>
            <person name="Higgins H."/>
            <person name="Honan T."/>
            <person name="Horn A."/>
            <person name="Houde N."/>
            <person name="Hughes L."/>
            <person name="Hulme W."/>
            <person name="Husby E."/>
            <person name="Iliev I."/>
            <person name="Jaffe D."/>
            <person name="Jones C."/>
            <person name="Kamal M."/>
            <person name="Kamat A."/>
            <person name="Kamvysselis M."/>
            <person name="Karlsson E."/>
            <person name="Kells C."/>
            <person name="Kieu A."/>
            <person name="Kisner P."/>
            <person name="Kodira C."/>
            <person name="Kulbokas E."/>
            <person name="Labutti K."/>
            <person name="Lama D."/>
            <person name="Landers T."/>
            <person name="Leger J."/>
            <person name="Levine S."/>
            <person name="Lewis D."/>
            <person name="Lewis T."/>
            <person name="Lindblad-toh K."/>
            <person name="Liu X."/>
            <person name="Lokyitsang T."/>
            <person name="Lokyitsang Y."/>
            <person name="Lucien O."/>
            <person name="Lui A."/>
            <person name="Ma L.J."/>
            <person name="Mabbitt R."/>
            <person name="Macdonald J."/>
            <person name="Maclean C."/>
            <person name="Major J."/>
            <person name="Manning J."/>
            <person name="Marabella R."/>
            <person name="Maru K."/>
            <person name="Matthews C."/>
            <person name="Mauceli E."/>
            <person name="Mccarthy M."/>
            <person name="Mcdonough S."/>
            <person name="Mcghee T."/>
            <person name="Meldrim J."/>
            <person name="Meneus L."/>
            <person name="Mesirov J."/>
            <person name="Mihalev A."/>
            <person name="Mihova T."/>
            <person name="Mikkelsen T."/>
            <person name="Mlenga V."/>
            <person name="Moru K."/>
            <person name="Mozes J."/>
            <person name="Mulrain L."/>
            <person name="Munson G."/>
            <person name="Naylor J."/>
            <person name="Newes C."/>
            <person name="Nguyen C."/>
            <person name="Nguyen N."/>
            <person name="Nguyen T."/>
            <person name="Nicol R."/>
            <person name="Nielsen C."/>
            <person name="Nizzari M."/>
            <person name="Norbu C."/>
            <person name="Norbu N."/>
            <person name="O'donnell P."/>
            <person name="Okoawo O."/>
            <person name="O'leary S."/>
            <person name="Omotosho B."/>
            <person name="O'neill K."/>
            <person name="Osman S."/>
            <person name="Parker S."/>
            <person name="Perrin D."/>
            <person name="Phunkhang P."/>
            <person name="Piqani B."/>
            <person name="Purcell S."/>
            <person name="Rachupka T."/>
            <person name="Ramasamy U."/>
            <person name="Rameau R."/>
            <person name="Ray V."/>
            <person name="Raymond C."/>
            <person name="Retta R."/>
            <person name="Richardson S."/>
            <person name="Rise C."/>
            <person name="Rodriguez J."/>
            <person name="Rogers J."/>
            <person name="Rogov P."/>
            <person name="Rutman M."/>
            <person name="Schupbach R."/>
            <person name="Seaman C."/>
            <person name="Settipalli S."/>
            <person name="Sharpe T."/>
            <person name="Sheridan J."/>
            <person name="Sherpa N."/>
            <person name="Shi J."/>
            <person name="Smirnov S."/>
            <person name="Smith C."/>
            <person name="Sougnez C."/>
            <person name="Spencer B."/>
            <person name="Stalker J."/>
            <person name="Stange-thomann N."/>
            <person name="Stavropoulos S."/>
            <person name="Stetson K."/>
            <person name="Stone C."/>
            <person name="Stone S."/>
            <person name="Stubbs M."/>
            <person name="Talamas J."/>
            <person name="Tchuinga P."/>
            <person name="Tenzing P."/>
            <person name="Tesfaye S."/>
            <person name="Theodore J."/>
            <person name="Thoulutsang Y."/>
            <person name="Topham K."/>
            <person name="Towey S."/>
            <person name="Tsamla T."/>
            <person name="Tsomo N."/>
            <person name="Vallee D."/>
            <person name="Vassiliev H."/>
            <person name="Venkataraman V."/>
            <person name="Vinson J."/>
            <person name="Vo A."/>
            <person name="Wade C."/>
            <person name="Wang S."/>
            <person name="Wangchuk T."/>
            <person name="Wangdi T."/>
            <person name="Whittaker C."/>
            <person name="Wilkinson J."/>
            <person name="Wu Y."/>
            <person name="Wyman D."/>
            <person name="Yadav S."/>
            <person name="Yang S."/>
            <person name="Yang X."/>
            <person name="Yeager S."/>
            <person name="Yee E."/>
            <person name="Young G."/>
            <person name="Zainoun J."/>
            <person name="Zembeck L."/>
            <person name="Zimmer A."/>
            <person name="Zody M."/>
            <person name="Lander E."/>
        </authorList>
    </citation>
    <scope>NUCLEOTIDE SEQUENCE [LARGE SCALE GENOMIC DNA]</scope>
</reference>
<accession>H2YPC3</accession>
<dbReference type="AlphaFoldDB" id="H2YPC3"/>
<dbReference type="InParanoid" id="H2YPC3"/>
<dbReference type="Ensembl" id="ENSCSAVT00000007274.1">
    <property type="protein sequence ID" value="ENSCSAVP00000007181.1"/>
    <property type="gene ID" value="ENSCSAVG00000004292.1"/>
</dbReference>